<dbReference type="SMART" id="SM00248">
    <property type="entry name" value="ANK"/>
    <property type="match status" value="5"/>
</dbReference>
<feature type="compositionally biased region" description="Basic and acidic residues" evidence="3">
    <location>
        <begin position="13"/>
        <end position="22"/>
    </location>
</feature>
<dbReference type="Pfam" id="PF24883">
    <property type="entry name" value="NPHP3_N"/>
    <property type="match status" value="1"/>
</dbReference>
<dbReference type="Gene3D" id="1.25.40.20">
    <property type="entry name" value="Ankyrin repeat-containing domain"/>
    <property type="match status" value="2"/>
</dbReference>
<dbReference type="PROSITE" id="PS50837">
    <property type="entry name" value="NACHT"/>
    <property type="match status" value="1"/>
</dbReference>
<dbReference type="PROSITE" id="PS50297">
    <property type="entry name" value="ANK_REP_REGION"/>
    <property type="match status" value="4"/>
</dbReference>
<dbReference type="InterPro" id="IPR036770">
    <property type="entry name" value="Ankyrin_rpt-contain_sf"/>
</dbReference>
<dbReference type="InterPro" id="IPR027417">
    <property type="entry name" value="P-loop_NTPase"/>
</dbReference>
<dbReference type="InterPro" id="IPR054471">
    <property type="entry name" value="GPIID_WHD"/>
</dbReference>
<evidence type="ECO:0000259" key="4">
    <source>
        <dbReference type="PROSITE" id="PS50837"/>
    </source>
</evidence>
<dbReference type="Proteomes" id="UP000024533">
    <property type="component" value="Unassembled WGS sequence"/>
</dbReference>
<dbReference type="PROSITE" id="PS50088">
    <property type="entry name" value="ANK_REPEAT"/>
    <property type="match status" value="4"/>
</dbReference>
<gene>
    <name evidence="5" type="ORF">H109_03764</name>
</gene>
<feature type="region of interest" description="Disordered" evidence="3">
    <location>
        <begin position="1"/>
        <end position="51"/>
    </location>
</feature>
<dbReference type="HOGENOM" id="CLU_000288_34_7_1"/>
<keyword evidence="1" id="KW-0677">Repeat</keyword>
<evidence type="ECO:0000313" key="5">
    <source>
        <dbReference type="EMBL" id="KDB24378.1"/>
    </source>
</evidence>
<keyword evidence="2" id="KW-0040">ANK repeat</keyword>
<dbReference type="Pfam" id="PF00023">
    <property type="entry name" value="Ank"/>
    <property type="match status" value="2"/>
</dbReference>
<dbReference type="OrthoDB" id="5416940at2759"/>
<reference evidence="5 6" key="1">
    <citation type="submission" date="2014-02" db="EMBL/GenBank/DDBJ databases">
        <title>The Genome Sequence of Trichophyton interdigitale MR816.</title>
        <authorList>
            <consortium name="The Broad Institute Genomics Platform"/>
            <person name="Cuomo C.A."/>
            <person name="White T.C."/>
            <person name="Graser Y."/>
            <person name="Martinez-Rossi N."/>
            <person name="Heitman J."/>
            <person name="Young S.K."/>
            <person name="Zeng Q."/>
            <person name="Gargeya S."/>
            <person name="Abouelleil A."/>
            <person name="Alvarado L."/>
            <person name="Chapman S.B."/>
            <person name="Gainer-Dewar J."/>
            <person name="Goldberg J."/>
            <person name="Griggs A."/>
            <person name="Gujja S."/>
            <person name="Hansen M."/>
            <person name="Howarth C."/>
            <person name="Imamovic A."/>
            <person name="Larimer J."/>
            <person name="Martinez D."/>
            <person name="Murphy C."/>
            <person name="Pearson M.D."/>
            <person name="Persinoti G."/>
            <person name="Poon T."/>
            <person name="Priest M."/>
            <person name="Roberts A.D."/>
            <person name="Saif S."/>
            <person name="Shea T.D."/>
            <person name="Sykes S.N."/>
            <person name="Wortman J."/>
            <person name="Nusbaum C."/>
            <person name="Birren B."/>
        </authorList>
    </citation>
    <scope>NUCLEOTIDE SEQUENCE [LARGE SCALE GENOMIC DNA]</scope>
    <source>
        <strain evidence="5 6">MR816</strain>
    </source>
</reference>
<feature type="domain" description="NACHT" evidence="4">
    <location>
        <begin position="352"/>
        <end position="498"/>
    </location>
</feature>
<sequence>MCFTKLKGLFKKSSSDKRRNPGVEENPTAPLDPHPIDRNKSHVISEPPTQKRVAIDPWSEAEKRLRQDAVLNKLWEESIRILKEDFTLEENELHSFLDLMAVRLDSKKWAISNNVKQTDACLTITREKMTKVCRNILVFKDIISPAAASSPPAAIACAGVTVGLLLFIQAMEQHDTLLKGLEITSSLIPRLHIIEIHFLGCDSNLSADLTRTLENDLVLLCSKVLEFQSRAICYLQKRSAVQFLTDMFKKDAWDEILKDIERYENTIRNTTSSVHDIGADKKLEEIEDALKRVQVWQMTSVQDGKKTNLFRSLYTCPYKDRKDRNNKRVLGTCEWFTSHPQFTRWNRSTNSELLWVSADPGCGKSVLSRYLADEYLPSGRRTVCYFFFKDDYLDQKRATYAISSILRQLFLAQPHLLHDSVLDQSEAAGEKLVESFNDLWSMFVRVTADRNAGEVVCLLDGLDECDGDDRKNLIQAVESLYLGNLKNHKVKFLMTSRPYDHISREFYMLEKNLPTIHLSGENEENIEMISSEIRLVIQARVKEIGNRNSLLPDECDFISSQLTSVPNRTYLWVTLTMDVVERMPGFSRGNIRRIIYDIPKDIDAAYSRILDRSPDHTKARKLLHIVTAAERPLTLGEISVALTLDSERQSIDDIQDEVQTDDDRIQKLIRNLCGLFLVVIDGKVYLFHQTAKEFLVKTRPSPACNNAETSKWKHSLQPEKSHYILAEVCTLYLSQNLIYDLFPCFMHYSSANWMKHFQEASVPSEDILANRARIVCNPRSVLYNDWTDIFKHVHKVQDSGRLLFVAAFRPVPRLLFEAEKASTNPLGSNYGSTPLPLASMNGYTDVVKLLLEDREIDVNSKDSKDGQTPLAWAAENGHHEVVKLLLETGKADVDSRGSITGQTPISIAAENGHDRVVKLLIESGKANIDSRSPHGRTPLSLAAEMGHVEVVKLLLETGKVDVNSGDPVYNRTPVSWAAQYGRDGVVKLLLETRKVEIDYKNSDS</sequence>
<dbReference type="InterPro" id="IPR031359">
    <property type="entry name" value="NACHT_N"/>
</dbReference>
<feature type="repeat" description="ANK" evidence="2">
    <location>
        <begin position="934"/>
        <end position="958"/>
    </location>
</feature>
<dbReference type="SUPFAM" id="SSF48403">
    <property type="entry name" value="Ankyrin repeat"/>
    <property type="match status" value="1"/>
</dbReference>
<evidence type="ECO:0000313" key="6">
    <source>
        <dbReference type="Proteomes" id="UP000024533"/>
    </source>
</evidence>
<dbReference type="Pfam" id="PF17100">
    <property type="entry name" value="NACHT_N"/>
    <property type="match status" value="1"/>
</dbReference>
<feature type="repeat" description="ANK" evidence="2">
    <location>
        <begin position="865"/>
        <end position="889"/>
    </location>
</feature>
<feature type="repeat" description="ANK" evidence="2">
    <location>
        <begin position="830"/>
        <end position="852"/>
    </location>
</feature>
<comment type="caution">
    <text evidence="5">The sequence shown here is derived from an EMBL/GenBank/DDBJ whole genome shotgun (WGS) entry which is preliminary data.</text>
</comment>
<dbReference type="OMA" id="ECEPDGR"/>
<dbReference type="EMBL" id="AOKY01000261">
    <property type="protein sequence ID" value="KDB24378.1"/>
    <property type="molecule type" value="Genomic_DNA"/>
</dbReference>
<evidence type="ECO:0000256" key="3">
    <source>
        <dbReference type="SAM" id="MobiDB-lite"/>
    </source>
</evidence>
<name>A0A059J9L9_TRIIM</name>
<dbReference type="STRING" id="1215338.A0A059J9L9"/>
<dbReference type="SUPFAM" id="SSF52540">
    <property type="entry name" value="P-loop containing nucleoside triphosphate hydrolases"/>
    <property type="match status" value="1"/>
</dbReference>
<accession>A0A059J9L9</accession>
<proteinExistence type="predicted"/>
<evidence type="ECO:0000256" key="1">
    <source>
        <dbReference type="ARBA" id="ARBA00022737"/>
    </source>
</evidence>
<dbReference type="InterPro" id="IPR002110">
    <property type="entry name" value="Ankyrin_rpt"/>
</dbReference>
<dbReference type="PANTHER" id="PTHR10039">
    <property type="entry name" value="AMELOGENIN"/>
    <property type="match status" value="1"/>
</dbReference>
<dbReference type="Pfam" id="PF12796">
    <property type="entry name" value="Ank_2"/>
    <property type="match status" value="1"/>
</dbReference>
<dbReference type="InterPro" id="IPR007111">
    <property type="entry name" value="NACHT_NTPase"/>
</dbReference>
<dbReference type="InterPro" id="IPR056884">
    <property type="entry name" value="NPHP3-like_N"/>
</dbReference>
<evidence type="ECO:0000256" key="2">
    <source>
        <dbReference type="PROSITE-ProRule" id="PRU00023"/>
    </source>
</evidence>
<dbReference type="Gene3D" id="3.40.50.300">
    <property type="entry name" value="P-loop containing nucleotide triphosphate hydrolases"/>
    <property type="match status" value="1"/>
</dbReference>
<organism evidence="5 6">
    <name type="scientific">Trichophyton interdigitale (strain MR816)</name>
    <dbReference type="NCBI Taxonomy" id="1215338"/>
    <lineage>
        <taxon>Eukaryota</taxon>
        <taxon>Fungi</taxon>
        <taxon>Dikarya</taxon>
        <taxon>Ascomycota</taxon>
        <taxon>Pezizomycotina</taxon>
        <taxon>Eurotiomycetes</taxon>
        <taxon>Eurotiomycetidae</taxon>
        <taxon>Onygenales</taxon>
        <taxon>Arthrodermataceae</taxon>
        <taxon>Trichophyton</taxon>
    </lineage>
</organism>
<feature type="repeat" description="ANK" evidence="2">
    <location>
        <begin position="900"/>
        <end position="924"/>
    </location>
</feature>
<dbReference type="Pfam" id="PF22939">
    <property type="entry name" value="WHD_GPIID"/>
    <property type="match status" value="1"/>
</dbReference>
<dbReference type="AlphaFoldDB" id="A0A059J9L9"/>
<keyword evidence="6" id="KW-1185">Reference proteome</keyword>
<protein>
    <recommendedName>
        <fullName evidence="4">NACHT domain-containing protein</fullName>
    </recommendedName>
</protein>